<dbReference type="AlphaFoldDB" id="A0A5C5FZW6"/>
<evidence type="ECO:0000313" key="5">
    <source>
        <dbReference type="Proteomes" id="UP000311382"/>
    </source>
</evidence>
<accession>A0A5C5FZW6</accession>
<organism evidence="4 5">
    <name type="scientific">Rhodotorula diobovata</name>
    <dbReference type="NCBI Taxonomy" id="5288"/>
    <lineage>
        <taxon>Eukaryota</taxon>
        <taxon>Fungi</taxon>
        <taxon>Dikarya</taxon>
        <taxon>Basidiomycota</taxon>
        <taxon>Pucciniomycotina</taxon>
        <taxon>Microbotryomycetes</taxon>
        <taxon>Sporidiobolales</taxon>
        <taxon>Sporidiobolaceae</taxon>
        <taxon>Rhodotorula</taxon>
    </lineage>
</organism>
<gene>
    <name evidence="4" type="ORF">DMC30DRAFT_415167</name>
</gene>
<proteinExistence type="predicted"/>
<feature type="compositionally biased region" description="Pro residues" evidence="1">
    <location>
        <begin position="199"/>
        <end position="210"/>
    </location>
</feature>
<sequence>MRLVAAWLALAALAASLTRASLLSRHGGLIHRRDAAGGLYLDVRDSSGAAPATLFRSAGNVTCDTLTVTFAGSSPPFQLEVVSFDSTNVTLADLGNYSTSGVALWAVSVPSGSVVRLKITDAAGNTRLSTAAAVQDGRDGVSGCSGVSHDDISAGFYAFVVVTTAFGLVIVILVACLARSALRIRRDVRRVRRTTSPTLSPPLAPPPSSAPPASSLPVKRGSTTPTDEPPTEGRGLVAPQARVAPPVTGFHDVDLDAAGKDEDAQAPPPQYAAVEKHDQAS</sequence>
<comment type="caution">
    <text evidence="4">The sequence shown here is derived from an EMBL/GenBank/DDBJ whole genome shotgun (WGS) entry which is preliminary data.</text>
</comment>
<dbReference type="Proteomes" id="UP000311382">
    <property type="component" value="Unassembled WGS sequence"/>
</dbReference>
<keyword evidence="2" id="KW-0812">Transmembrane</keyword>
<name>A0A5C5FZW6_9BASI</name>
<feature type="signal peptide" evidence="3">
    <location>
        <begin position="1"/>
        <end position="20"/>
    </location>
</feature>
<feature type="transmembrane region" description="Helical" evidence="2">
    <location>
        <begin position="156"/>
        <end position="182"/>
    </location>
</feature>
<reference evidence="4 5" key="1">
    <citation type="submission" date="2019-03" db="EMBL/GenBank/DDBJ databases">
        <title>Rhodosporidium diobovatum UCD-FST 08-225 genome sequencing, assembly, and annotation.</title>
        <authorList>
            <person name="Fakankun I.U."/>
            <person name="Fristensky B."/>
            <person name="Levin D.B."/>
        </authorList>
    </citation>
    <scope>NUCLEOTIDE SEQUENCE [LARGE SCALE GENOMIC DNA]</scope>
    <source>
        <strain evidence="4 5">UCD-FST 08-225</strain>
    </source>
</reference>
<keyword evidence="2" id="KW-1133">Transmembrane helix</keyword>
<keyword evidence="5" id="KW-1185">Reference proteome</keyword>
<evidence type="ECO:0000256" key="3">
    <source>
        <dbReference type="SAM" id="SignalP"/>
    </source>
</evidence>
<feature type="region of interest" description="Disordered" evidence="1">
    <location>
        <begin position="193"/>
        <end position="281"/>
    </location>
</feature>
<dbReference type="EMBL" id="SOZI01000026">
    <property type="protein sequence ID" value="TNY22383.1"/>
    <property type="molecule type" value="Genomic_DNA"/>
</dbReference>
<feature type="chain" id="PRO_5023044359" evidence="3">
    <location>
        <begin position="21"/>
        <end position="281"/>
    </location>
</feature>
<dbReference type="OrthoDB" id="10534716at2759"/>
<protein>
    <submittedName>
        <fullName evidence="4">Uncharacterized protein</fullName>
    </submittedName>
</protein>
<evidence type="ECO:0000256" key="1">
    <source>
        <dbReference type="SAM" id="MobiDB-lite"/>
    </source>
</evidence>
<evidence type="ECO:0000256" key="2">
    <source>
        <dbReference type="SAM" id="Phobius"/>
    </source>
</evidence>
<keyword evidence="2" id="KW-0472">Membrane</keyword>
<keyword evidence="3" id="KW-0732">Signal</keyword>
<feature type="compositionally biased region" description="Basic and acidic residues" evidence="1">
    <location>
        <begin position="251"/>
        <end position="263"/>
    </location>
</feature>
<evidence type="ECO:0000313" key="4">
    <source>
        <dbReference type="EMBL" id="TNY22383.1"/>
    </source>
</evidence>